<dbReference type="RefSeq" id="WP_148740436.1">
    <property type="nucleotide sequence ID" value="NZ_VSTH01000051.1"/>
</dbReference>
<accession>A0A5S4YNP1</accession>
<dbReference type="AlphaFoldDB" id="A0A5S4YNP1"/>
<comment type="caution">
    <text evidence="1">The sequence shown here is derived from an EMBL/GenBank/DDBJ whole genome shotgun (WGS) entry which is preliminary data.</text>
</comment>
<dbReference type="Proteomes" id="UP000324797">
    <property type="component" value="Unassembled WGS sequence"/>
</dbReference>
<gene>
    <name evidence="1" type="ORF">FXV83_16335</name>
</gene>
<name>A0A5S4YNP1_9BRAD</name>
<proteinExistence type="predicted"/>
<reference evidence="1 2" key="1">
    <citation type="submission" date="2019-08" db="EMBL/GenBank/DDBJ databases">
        <title>Bradyrhizobium hipponensis sp. nov., a rhizobium isolated from a Lupinus angustifolius root nodule in Tunisia.</title>
        <authorList>
            <person name="Off K."/>
            <person name="Rejili M."/>
            <person name="Mars M."/>
            <person name="Brachmann A."/>
            <person name="Marin M."/>
        </authorList>
    </citation>
    <scope>NUCLEOTIDE SEQUENCE [LARGE SCALE GENOMIC DNA]</scope>
    <source>
        <strain evidence="2">aSej3</strain>
    </source>
</reference>
<protein>
    <submittedName>
        <fullName evidence="1">Uncharacterized protein</fullName>
    </submittedName>
</protein>
<organism evidence="1 2">
    <name type="scientific">Bradyrhizobium hipponense</name>
    <dbReference type="NCBI Taxonomy" id="2605638"/>
    <lineage>
        <taxon>Bacteria</taxon>
        <taxon>Pseudomonadati</taxon>
        <taxon>Pseudomonadota</taxon>
        <taxon>Alphaproteobacteria</taxon>
        <taxon>Hyphomicrobiales</taxon>
        <taxon>Nitrobacteraceae</taxon>
        <taxon>Bradyrhizobium</taxon>
    </lineage>
</organism>
<evidence type="ECO:0000313" key="2">
    <source>
        <dbReference type="Proteomes" id="UP000324797"/>
    </source>
</evidence>
<keyword evidence="2" id="KW-1185">Reference proteome</keyword>
<dbReference type="EMBL" id="VSTH01000051">
    <property type="protein sequence ID" value="TYO65502.1"/>
    <property type="molecule type" value="Genomic_DNA"/>
</dbReference>
<sequence>MRNVKPWCAIIAASEDIAAQYRAAFGLSDEIWAVIRHDADTRGQQFDRVVVIRPHWQIDAEEAARFEEQITTQWRTIVRPGGWLTII</sequence>
<evidence type="ECO:0000313" key="1">
    <source>
        <dbReference type="EMBL" id="TYO65502.1"/>
    </source>
</evidence>